<name>A0A9Q1K296_9CARY</name>
<proteinExistence type="predicted"/>
<evidence type="ECO:0000313" key="1">
    <source>
        <dbReference type="EMBL" id="KAJ8435836.1"/>
    </source>
</evidence>
<organism evidence="1 2">
    <name type="scientific">Carnegiea gigantea</name>
    <dbReference type="NCBI Taxonomy" id="171969"/>
    <lineage>
        <taxon>Eukaryota</taxon>
        <taxon>Viridiplantae</taxon>
        <taxon>Streptophyta</taxon>
        <taxon>Embryophyta</taxon>
        <taxon>Tracheophyta</taxon>
        <taxon>Spermatophyta</taxon>
        <taxon>Magnoliopsida</taxon>
        <taxon>eudicotyledons</taxon>
        <taxon>Gunneridae</taxon>
        <taxon>Pentapetalae</taxon>
        <taxon>Caryophyllales</taxon>
        <taxon>Cactineae</taxon>
        <taxon>Cactaceae</taxon>
        <taxon>Cactoideae</taxon>
        <taxon>Echinocereeae</taxon>
        <taxon>Carnegiea</taxon>
    </lineage>
</organism>
<accession>A0A9Q1K296</accession>
<dbReference type="AlphaFoldDB" id="A0A9Q1K296"/>
<dbReference type="OrthoDB" id="1740536at2759"/>
<dbReference type="Proteomes" id="UP001153076">
    <property type="component" value="Unassembled WGS sequence"/>
</dbReference>
<reference evidence="1" key="1">
    <citation type="submission" date="2022-04" db="EMBL/GenBank/DDBJ databases">
        <title>Carnegiea gigantea Genome sequencing and assembly v2.</title>
        <authorList>
            <person name="Copetti D."/>
            <person name="Sanderson M.J."/>
            <person name="Burquez A."/>
            <person name="Wojciechowski M.F."/>
        </authorList>
    </citation>
    <scope>NUCLEOTIDE SEQUENCE</scope>
    <source>
        <strain evidence="1">SGP5-SGP5p</strain>
        <tissue evidence="1">Aerial part</tissue>
    </source>
</reference>
<protein>
    <submittedName>
        <fullName evidence="1">Uncharacterized protein</fullName>
    </submittedName>
</protein>
<sequence length="183" mass="21053">MSQSRSKGPWKLRNASRPLSHFDYMPTTGCKPSHQHVHEPSPIILRRIRRPLSRTEVVDLIQGTVTCVQLPLSGRAATQSKVRGHPILWRPLPMTAPPKLYNTRKYCEIHEQNEHTIAECWELRKALYELADKEQIDRFLEKGSRFLHREREATQSQPREEECSIEVVTTIAGGYAKGMTRSA</sequence>
<keyword evidence="2" id="KW-1185">Reference proteome</keyword>
<dbReference type="EMBL" id="JAKOGI010000382">
    <property type="protein sequence ID" value="KAJ8435836.1"/>
    <property type="molecule type" value="Genomic_DNA"/>
</dbReference>
<evidence type="ECO:0000313" key="2">
    <source>
        <dbReference type="Proteomes" id="UP001153076"/>
    </source>
</evidence>
<gene>
    <name evidence="1" type="ORF">Cgig2_003859</name>
</gene>
<comment type="caution">
    <text evidence="1">The sequence shown here is derived from an EMBL/GenBank/DDBJ whole genome shotgun (WGS) entry which is preliminary data.</text>
</comment>